<name>A0A177BUL1_9PLEO</name>
<accession>A0A177BUL1</accession>
<dbReference type="AlphaFoldDB" id="A0A177BUL1"/>
<dbReference type="RefSeq" id="XP_018029191.1">
    <property type="nucleotide sequence ID" value="XM_018180587.1"/>
</dbReference>
<proteinExistence type="predicted"/>
<dbReference type="Proteomes" id="UP000077069">
    <property type="component" value="Unassembled WGS sequence"/>
</dbReference>
<dbReference type="InParanoid" id="A0A177BUL1"/>
<keyword evidence="2" id="KW-1185">Reference proteome</keyword>
<organism evidence="1 2">
    <name type="scientific">Paraphaeosphaeria sporulosa</name>
    <dbReference type="NCBI Taxonomy" id="1460663"/>
    <lineage>
        <taxon>Eukaryota</taxon>
        <taxon>Fungi</taxon>
        <taxon>Dikarya</taxon>
        <taxon>Ascomycota</taxon>
        <taxon>Pezizomycotina</taxon>
        <taxon>Dothideomycetes</taxon>
        <taxon>Pleosporomycetidae</taxon>
        <taxon>Pleosporales</taxon>
        <taxon>Massarineae</taxon>
        <taxon>Didymosphaeriaceae</taxon>
        <taxon>Paraphaeosphaeria</taxon>
    </lineage>
</organism>
<evidence type="ECO:0000313" key="1">
    <source>
        <dbReference type="EMBL" id="OAF98825.1"/>
    </source>
</evidence>
<gene>
    <name evidence="1" type="ORF">CC84DRAFT_1181975</name>
</gene>
<evidence type="ECO:0000313" key="2">
    <source>
        <dbReference type="Proteomes" id="UP000077069"/>
    </source>
</evidence>
<dbReference type="EMBL" id="KV441564">
    <property type="protein sequence ID" value="OAF98825.1"/>
    <property type="molecule type" value="Genomic_DNA"/>
</dbReference>
<protein>
    <submittedName>
        <fullName evidence="1">Uncharacterized protein</fullName>
    </submittedName>
</protein>
<dbReference type="GeneID" id="28764073"/>
<sequence>MRALSYLAHAIALRTSPFTPDTAKCSPTLGVPGGGMSSPSSILPTPTEFPCTAYICPIPSACTWHPPSSSPACITLETSVSGPPTLIGPDAGGQCLLYSSPACAPESVLGVPEDAAGAGQTDETKGSVVCPRIGGAVVPGGVRGVRCFATGAGKVEAKEGEDVKRPLGVPVTHGTPGVGHYWGRGYGGGRDIDAAIST</sequence>
<reference evidence="1 2" key="1">
    <citation type="submission" date="2016-05" db="EMBL/GenBank/DDBJ databases">
        <title>Comparative analysis of secretome profiles of manganese(II)-oxidizing ascomycete fungi.</title>
        <authorList>
            <consortium name="DOE Joint Genome Institute"/>
            <person name="Zeiner C.A."/>
            <person name="Purvine S.O."/>
            <person name="Zink E.M."/>
            <person name="Wu S."/>
            <person name="Pasa-Tolic L."/>
            <person name="Chaput D.L."/>
            <person name="Haridas S."/>
            <person name="Grigoriev I.V."/>
            <person name="Santelli C.M."/>
            <person name="Hansel C.M."/>
        </authorList>
    </citation>
    <scope>NUCLEOTIDE SEQUENCE [LARGE SCALE GENOMIC DNA]</scope>
    <source>
        <strain evidence="1 2">AP3s5-JAC2a</strain>
    </source>
</reference>
<dbReference type="OrthoDB" id="2910287at2759"/>